<proteinExistence type="inferred from homology"/>
<dbReference type="InterPro" id="IPR000322">
    <property type="entry name" value="Glyco_hydro_31_TIM"/>
</dbReference>
<dbReference type="CDD" id="cd14752">
    <property type="entry name" value="GH31_N"/>
    <property type="match status" value="1"/>
</dbReference>
<dbReference type="InterPro" id="IPR011013">
    <property type="entry name" value="Gal_mutarotase_sf_dom"/>
</dbReference>
<evidence type="ECO:0000256" key="1">
    <source>
        <dbReference type="ARBA" id="ARBA00007806"/>
    </source>
</evidence>
<gene>
    <name evidence="8" type="ORF">GCM10010919_03040</name>
</gene>
<evidence type="ECO:0000256" key="2">
    <source>
        <dbReference type="RuleBase" id="RU361185"/>
    </source>
</evidence>
<dbReference type="SUPFAM" id="SSF51011">
    <property type="entry name" value="Glycosyl hydrolase domain"/>
    <property type="match status" value="1"/>
</dbReference>
<feature type="domain" description="Glycoside hydrolase family 31 TIM barrel" evidence="4">
    <location>
        <begin position="252"/>
        <end position="578"/>
    </location>
</feature>
<dbReference type="SUPFAM" id="SSF51445">
    <property type="entry name" value="(Trans)glycosidases"/>
    <property type="match status" value="1"/>
</dbReference>
<dbReference type="Gene3D" id="3.20.20.80">
    <property type="entry name" value="Glycosidases"/>
    <property type="match status" value="1"/>
</dbReference>
<protein>
    <submittedName>
        <fullName evidence="8">Alpha-glucosidase</fullName>
    </submittedName>
</protein>
<dbReference type="InterPro" id="IPR025887">
    <property type="entry name" value="Glyco_hydro_31_N_dom"/>
</dbReference>
<evidence type="ECO:0000259" key="6">
    <source>
        <dbReference type="Pfam" id="PF17137"/>
    </source>
</evidence>
<dbReference type="EMBL" id="BNAO01000001">
    <property type="protein sequence ID" value="GHG60001.1"/>
    <property type="molecule type" value="Genomic_DNA"/>
</dbReference>
<evidence type="ECO:0000259" key="7">
    <source>
        <dbReference type="Pfam" id="PF21365"/>
    </source>
</evidence>
<dbReference type="InterPro" id="IPR048395">
    <property type="entry name" value="Glyco_hydro_31_C"/>
</dbReference>
<dbReference type="Pfam" id="PF01055">
    <property type="entry name" value="Glyco_hydro_31_2nd"/>
    <property type="match status" value="1"/>
</dbReference>
<name>A0ABQ3KVU8_9ALTE</name>
<dbReference type="SUPFAM" id="SSF74650">
    <property type="entry name" value="Galactose mutarotase-like"/>
    <property type="match status" value="1"/>
</dbReference>
<comment type="caution">
    <text evidence="8">The sequence shown here is derived from an EMBL/GenBank/DDBJ whole genome shotgun (WGS) entry which is preliminary data.</text>
</comment>
<dbReference type="InterPro" id="IPR033403">
    <property type="entry name" value="DUF5110"/>
</dbReference>
<dbReference type="Gene3D" id="2.60.40.1760">
    <property type="entry name" value="glycosyl hydrolase (family 31)"/>
    <property type="match status" value="1"/>
</dbReference>
<accession>A0ABQ3KVU8</accession>
<dbReference type="InterPro" id="IPR013780">
    <property type="entry name" value="Glyco_hydro_b"/>
</dbReference>
<dbReference type="Pfam" id="PF13802">
    <property type="entry name" value="Gal_mutarotas_2"/>
    <property type="match status" value="1"/>
</dbReference>
<keyword evidence="2" id="KW-0378">Hydrolase</keyword>
<dbReference type="PANTHER" id="PTHR43863">
    <property type="entry name" value="HYDROLASE, PUTATIVE (AFU_ORTHOLOGUE AFUA_1G03140)-RELATED"/>
    <property type="match status" value="1"/>
</dbReference>
<dbReference type="Pfam" id="PF17137">
    <property type="entry name" value="DUF5110"/>
    <property type="match status" value="1"/>
</dbReference>
<evidence type="ECO:0000313" key="9">
    <source>
        <dbReference type="Proteomes" id="UP000659697"/>
    </source>
</evidence>
<evidence type="ECO:0000259" key="5">
    <source>
        <dbReference type="Pfam" id="PF13802"/>
    </source>
</evidence>
<evidence type="ECO:0000259" key="4">
    <source>
        <dbReference type="Pfam" id="PF01055"/>
    </source>
</evidence>
<dbReference type="Pfam" id="PF21365">
    <property type="entry name" value="Glyco_hydro_31_3rd"/>
    <property type="match status" value="1"/>
</dbReference>
<keyword evidence="3" id="KW-0732">Signal</keyword>
<evidence type="ECO:0000313" key="8">
    <source>
        <dbReference type="EMBL" id="GHG60001.1"/>
    </source>
</evidence>
<comment type="similarity">
    <text evidence="1 2">Belongs to the glycosyl hydrolase 31 family.</text>
</comment>
<keyword evidence="9" id="KW-1185">Reference proteome</keyword>
<dbReference type="Proteomes" id="UP000659697">
    <property type="component" value="Unassembled WGS sequence"/>
</dbReference>
<dbReference type="InterPro" id="IPR017853">
    <property type="entry name" value="GH"/>
</dbReference>
<feature type="domain" description="DUF5110" evidence="6">
    <location>
        <begin position="689"/>
        <end position="762"/>
    </location>
</feature>
<dbReference type="Gene3D" id="2.60.40.1180">
    <property type="entry name" value="Golgi alpha-mannosidase II"/>
    <property type="match status" value="2"/>
</dbReference>
<feature type="domain" description="Glycoside hydrolase family 31 N-terminal" evidence="5">
    <location>
        <begin position="41"/>
        <end position="210"/>
    </location>
</feature>
<organism evidence="8 9">
    <name type="scientific">Alishewanella longhuensis</name>
    <dbReference type="NCBI Taxonomy" id="1091037"/>
    <lineage>
        <taxon>Bacteria</taxon>
        <taxon>Pseudomonadati</taxon>
        <taxon>Pseudomonadota</taxon>
        <taxon>Gammaproteobacteria</taxon>
        <taxon>Alteromonadales</taxon>
        <taxon>Alteromonadaceae</taxon>
        <taxon>Alishewanella</taxon>
    </lineage>
</organism>
<feature type="domain" description="Glycosyl hydrolase family 31 C-terminal" evidence="7">
    <location>
        <begin position="586"/>
        <end position="672"/>
    </location>
</feature>
<dbReference type="RefSeq" id="WP_189429409.1">
    <property type="nucleotide sequence ID" value="NZ_BNAO01000001.1"/>
</dbReference>
<feature type="chain" id="PRO_5047086822" evidence="3">
    <location>
        <begin position="19"/>
        <end position="819"/>
    </location>
</feature>
<dbReference type="InterPro" id="IPR051816">
    <property type="entry name" value="Glycosyl_Hydrolase_31"/>
</dbReference>
<evidence type="ECO:0000256" key="3">
    <source>
        <dbReference type="SAM" id="SignalP"/>
    </source>
</evidence>
<reference evidence="9" key="1">
    <citation type="journal article" date="2019" name="Int. J. Syst. Evol. Microbiol.">
        <title>The Global Catalogue of Microorganisms (GCM) 10K type strain sequencing project: providing services to taxonomists for standard genome sequencing and annotation.</title>
        <authorList>
            <consortium name="The Broad Institute Genomics Platform"/>
            <consortium name="The Broad Institute Genome Sequencing Center for Infectious Disease"/>
            <person name="Wu L."/>
            <person name="Ma J."/>
        </authorList>
    </citation>
    <scope>NUCLEOTIDE SEQUENCE [LARGE SCALE GENOMIC DNA]</scope>
    <source>
        <strain evidence="9">CGMCC 1.7003</strain>
    </source>
</reference>
<keyword evidence="2" id="KW-0326">Glycosidase</keyword>
<feature type="signal peptide" evidence="3">
    <location>
        <begin position="1"/>
        <end position="18"/>
    </location>
</feature>
<sequence length="819" mass="91215">MRIFFSVCALLAVFSLNAAEHYQSHRVTENQLVVTTDRGKVSLTFYNNAAVEVWYQPEGLLQLPSVILGTSPQPVQVTLKQTADSLTLQSPVLTIALQKSPLALRFYHQGQLLTEDLNGLQLASAPAANVSEAATAALGFSFRLAADEKLFGAGQRVLGMDRRGHKLPLYNKAHYGYSTESNQMYFSLAGVMSSNNYMLLFDNGATGELDLGHTEANTLAFSAQGGRAAYVVVAGNNTPELIDNYIQASGKPPLPARWTLGNYASRFGYRTEAEARAVVQKFRDLKLALDAIVIDLYWFGPDIQGHMGNLAWDKQAFPNPEQMLADFSADGVHTILVTEPFVLTSSKRWQEAVDAGAIALGPDGAPKTFDFYFGNTGLIDVFKPEAANWFWQIYRGLLAQGVGGVWGDLGEPEVHPADTQHYVPGIGSVSADEVHNAYGHRWAELVQQGYQQDFPAQRPFIMMRAGSLGSQRFGMVPWTGDVDRSWGGLKPQVELALQMGLFGFGWIHSDLGGFAGGEEFDPELYIRWLQYGVFQPVYRPHAQEHIAPEPVFHGSEVVETLRPWLELRYRLLPYNYTLAYQHSQTGMPLMRPLFFLDEQNLALRDEANSYLWGDAFLVAPVTEPGVRSWPVHLPKGVWFDFFTGERIEGGAVVERPVTLDTIPVLVKAGSFIPMTDAIERTRDYHSKALTLHYYADASVSESQGELFEDDGVTVDAVAKGQYELLRFAASQQQKQLTLNFSREGGDYTGRPASRDLTLVLHNQRGKARKVYLDGRYIPIVAQPQRFARGQNIAWYDKANKQLHIKVPLTAETKQLQLRY</sequence>
<dbReference type="PANTHER" id="PTHR43863:SF2">
    <property type="entry name" value="MALTASE-GLUCOAMYLASE"/>
    <property type="match status" value="1"/>
</dbReference>